<feature type="coiled-coil region" evidence="1">
    <location>
        <begin position="100"/>
        <end position="166"/>
    </location>
</feature>
<dbReference type="GO" id="GO:0045505">
    <property type="term" value="F:dynein intermediate chain binding"/>
    <property type="evidence" value="ECO:0007669"/>
    <property type="project" value="InterPro"/>
</dbReference>
<evidence type="ECO:0000259" key="3">
    <source>
        <dbReference type="Pfam" id="PF12777"/>
    </source>
</evidence>
<name>A0A836GEH1_LEIEN</name>
<dbReference type="PANTHER" id="PTHR45703:SF36">
    <property type="entry name" value="DYNEIN HEAVY CHAIN, CYTOPLASMIC"/>
    <property type="match status" value="1"/>
</dbReference>
<dbReference type="GeneID" id="94169949"/>
<feature type="compositionally biased region" description="Low complexity" evidence="2">
    <location>
        <begin position="328"/>
        <end position="348"/>
    </location>
</feature>
<dbReference type="KEGG" id="lenr:94169949"/>
<dbReference type="OrthoDB" id="447173at2759"/>
<evidence type="ECO:0000313" key="5">
    <source>
        <dbReference type="Proteomes" id="UP000674179"/>
    </source>
</evidence>
<accession>A0A836GEH1</accession>
<keyword evidence="1" id="KW-0175">Coiled coil</keyword>
<dbReference type="GO" id="GO:0051959">
    <property type="term" value="F:dynein light intermediate chain binding"/>
    <property type="evidence" value="ECO:0007669"/>
    <property type="project" value="InterPro"/>
</dbReference>
<feature type="region of interest" description="Disordered" evidence="2">
    <location>
        <begin position="324"/>
        <end position="376"/>
    </location>
</feature>
<feature type="compositionally biased region" description="Basic and acidic residues" evidence="2">
    <location>
        <begin position="512"/>
        <end position="528"/>
    </location>
</feature>
<dbReference type="AlphaFoldDB" id="A0A836GEH1"/>
<dbReference type="PANTHER" id="PTHR45703">
    <property type="entry name" value="DYNEIN HEAVY CHAIN"/>
    <property type="match status" value="1"/>
</dbReference>
<protein>
    <recommendedName>
        <fullName evidence="3">Dynein heavy chain coiled coil stalk domain-containing protein</fullName>
    </recommendedName>
</protein>
<dbReference type="InterPro" id="IPR024743">
    <property type="entry name" value="Dynein_HC_stalk"/>
</dbReference>
<proteinExistence type="predicted"/>
<gene>
    <name evidence="4" type="ORF">CUR178_02685</name>
</gene>
<evidence type="ECO:0000256" key="2">
    <source>
        <dbReference type="SAM" id="MobiDB-lite"/>
    </source>
</evidence>
<dbReference type="GO" id="GO:0007018">
    <property type="term" value="P:microtubule-based movement"/>
    <property type="evidence" value="ECO:0007669"/>
    <property type="project" value="InterPro"/>
</dbReference>
<reference evidence="4 5" key="1">
    <citation type="submission" date="2021-02" db="EMBL/GenBank/DDBJ databases">
        <title>Leishmania (Mundinia) enrietti genome sequencing and assembly.</title>
        <authorList>
            <person name="Almutairi H."/>
            <person name="Gatherer D."/>
        </authorList>
    </citation>
    <scope>NUCLEOTIDE SEQUENCE [LARGE SCALE GENOMIC DNA]</scope>
    <source>
        <strain evidence="4">CUR178</strain>
    </source>
</reference>
<feature type="coiled-coil region" evidence="1">
    <location>
        <begin position="428"/>
        <end position="490"/>
    </location>
</feature>
<feature type="region of interest" description="Disordered" evidence="2">
    <location>
        <begin position="512"/>
        <end position="548"/>
    </location>
</feature>
<dbReference type="GO" id="GO:0030286">
    <property type="term" value="C:dynein complex"/>
    <property type="evidence" value="ECO:0007669"/>
    <property type="project" value="InterPro"/>
</dbReference>
<feature type="domain" description="Dynein heavy chain coiled coil stalk" evidence="3">
    <location>
        <begin position="114"/>
        <end position="302"/>
    </location>
</feature>
<dbReference type="Pfam" id="PF12777">
    <property type="entry name" value="MT"/>
    <property type="match status" value="1"/>
</dbReference>
<keyword evidence="5" id="KW-1185">Reference proteome</keyword>
<comment type="caution">
    <text evidence="4">The sequence shown here is derived from an EMBL/GenBank/DDBJ whole genome shotgun (WGS) entry which is preliminary data.</text>
</comment>
<dbReference type="EMBL" id="JAFHKP010000031">
    <property type="protein sequence ID" value="KAG5472019.1"/>
    <property type="molecule type" value="Genomic_DNA"/>
</dbReference>
<organism evidence="4 5">
    <name type="scientific">Leishmania enriettii</name>
    <dbReference type="NCBI Taxonomy" id="5663"/>
    <lineage>
        <taxon>Eukaryota</taxon>
        <taxon>Discoba</taxon>
        <taxon>Euglenozoa</taxon>
        <taxon>Kinetoplastea</taxon>
        <taxon>Metakinetoplastina</taxon>
        <taxon>Trypanosomatida</taxon>
        <taxon>Trypanosomatidae</taxon>
        <taxon>Leishmaniinae</taxon>
        <taxon>Leishmania</taxon>
    </lineage>
</organism>
<dbReference type="InterPro" id="IPR026983">
    <property type="entry name" value="DHC"/>
</dbReference>
<evidence type="ECO:0000313" key="4">
    <source>
        <dbReference type="EMBL" id="KAG5472019.1"/>
    </source>
</evidence>
<dbReference type="Proteomes" id="UP000674179">
    <property type="component" value="Chromosome 31"/>
</dbReference>
<evidence type="ECO:0000256" key="1">
    <source>
        <dbReference type="SAM" id="Coils"/>
    </source>
</evidence>
<dbReference type="Gene3D" id="1.20.920.60">
    <property type="match status" value="1"/>
</dbReference>
<sequence length="613" mass="67801">MPAKTYEASLPRPSSPMKVLPSSADTHHSVLGKISNVAHVRVSVNDLVAFEYVCETTKGWKWGLGTVAAILSPRLVQLMLWRGVGGEMPPEMSPVSNKSRAAAVERLKELQQMRQKAEEDMEDLNKTLAEQHVHYSEGRAAYEADAARAQNAAAAAREEVRNLEETDWREIRSYVNPPEIVKFVMEAMLLTLGERVLEWSHVLKVIRQRTFQKRLEEFDAQSISLVTRRRVRKEYLLNPRFTHRESMEGSRALGIVQRWVAAQLATSEAAVDIVDYDQARACERSHIKKMEDTLRQCRNEVEQYKGEEALLRRELGDSPVHIDHGKNSSGAAKVAAAVSSTGSSIGRDSSLRGSKPGEGAHRAKPRGRPGAPPLHENIHDTADTWVFTDESKIILHSSILVNYDDPAATVVTLTPEQVEQLKKALEARAALYAEQQRADGKIKDLEDDLENLRGALADARQDLADAKGALAAHRAELAAKECEIEGAEEAGAAAPGLTKEADGQRQVLDHHTTALECEKNKKPNDKKNGNKRGVRPGTELGKDPMANGVAPNGNMPSLFHAVGGRELAKIIDRLEKEIYILRNESKEASFVLDAVHGTIDGHPELKQYFDKVV</sequence>
<dbReference type="RefSeq" id="XP_067690542.1">
    <property type="nucleotide sequence ID" value="XM_067834439.1"/>
</dbReference>
<feature type="coiled-coil region" evidence="1">
    <location>
        <begin position="287"/>
        <end position="314"/>
    </location>
</feature>